<comment type="caution">
    <text evidence="1">The sequence shown here is derived from an EMBL/GenBank/DDBJ whole genome shotgun (WGS) entry which is preliminary data.</text>
</comment>
<organism evidence="1 2">
    <name type="scientific">Acinetobacter lwoffii</name>
    <dbReference type="NCBI Taxonomy" id="28090"/>
    <lineage>
        <taxon>Bacteria</taxon>
        <taxon>Pseudomonadati</taxon>
        <taxon>Pseudomonadota</taxon>
        <taxon>Gammaproteobacteria</taxon>
        <taxon>Moraxellales</taxon>
        <taxon>Moraxellaceae</taxon>
        <taxon>Acinetobacter</taxon>
    </lineage>
</organism>
<dbReference type="Proteomes" id="UP000787156">
    <property type="component" value="Unassembled WGS sequence"/>
</dbReference>
<gene>
    <name evidence="1" type="ORF">K8V79_03320</name>
</gene>
<sequence length="105" mass="12517">MLKSLMYCGILWGVYHQGWAMMRDHEDCIFPFWLNPLDAKNYAKQHWPNYEPRKINSEDFENNLLPTLTRLNVIPALCNPNGSKLKLTTEQMRYLFFSQQRLHIA</sequence>
<reference evidence="1" key="1">
    <citation type="journal article" date="2021" name="PeerJ">
        <title>Extensive microbial diversity within the chicken gut microbiome revealed by metagenomics and culture.</title>
        <authorList>
            <person name="Gilroy R."/>
            <person name="Ravi A."/>
            <person name="Getino M."/>
            <person name="Pursley I."/>
            <person name="Horton D.L."/>
            <person name="Alikhan N.F."/>
            <person name="Baker D."/>
            <person name="Gharbi K."/>
            <person name="Hall N."/>
            <person name="Watson M."/>
            <person name="Adriaenssens E.M."/>
            <person name="Foster-Nyarko E."/>
            <person name="Jarju S."/>
            <person name="Secka A."/>
            <person name="Antonio M."/>
            <person name="Oren A."/>
            <person name="Chaudhuri R.R."/>
            <person name="La Ragione R."/>
            <person name="Hildebrand F."/>
            <person name="Pallen M.J."/>
        </authorList>
    </citation>
    <scope>NUCLEOTIDE SEQUENCE</scope>
    <source>
        <strain evidence="1">CHK135-1449</strain>
    </source>
</reference>
<evidence type="ECO:0000313" key="1">
    <source>
        <dbReference type="EMBL" id="HJF27269.1"/>
    </source>
</evidence>
<dbReference type="InterPro" id="IPR021284">
    <property type="entry name" value="DUF2750"/>
</dbReference>
<name>A0A9D2URC6_ACILW</name>
<protein>
    <submittedName>
        <fullName evidence="1">DUF2750 domain-containing protein</fullName>
    </submittedName>
</protein>
<evidence type="ECO:0000313" key="2">
    <source>
        <dbReference type="Proteomes" id="UP000787156"/>
    </source>
</evidence>
<dbReference type="Pfam" id="PF11042">
    <property type="entry name" value="DUF2750"/>
    <property type="match status" value="1"/>
</dbReference>
<reference evidence="1" key="2">
    <citation type="submission" date="2021-09" db="EMBL/GenBank/DDBJ databases">
        <authorList>
            <person name="Gilroy R."/>
        </authorList>
    </citation>
    <scope>NUCLEOTIDE SEQUENCE</scope>
    <source>
        <strain evidence="1">CHK135-1449</strain>
    </source>
</reference>
<proteinExistence type="predicted"/>
<accession>A0A9D2URC6</accession>
<dbReference type="AlphaFoldDB" id="A0A9D2URC6"/>
<dbReference type="EMBL" id="DYWX01000035">
    <property type="protein sequence ID" value="HJF27269.1"/>
    <property type="molecule type" value="Genomic_DNA"/>
</dbReference>